<dbReference type="EMBL" id="JACVVK020000298">
    <property type="protein sequence ID" value="KAK7479640.1"/>
    <property type="molecule type" value="Genomic_DNA"/>
</dbReference>
<accession>A0ABD0JY58</accession>
<comment type="caution">
    <text evidence="1">The sequence shown here is derived from an EMBL/GenBank/DDBJ whole genome shotgun (WGS) entry which is preliminary data.</text>
</comment>
<reference evidence="1 2" key="1">
    <citation type="journal article" date="2023" name="Sci. Data">
        <title>Genome assembly of the Korean intertidal mud-creeper Batillaria attramentaria.</title>
        <authorList>
            <person name="Patra A.K."/>
            <person name="Ho P.T."/>
            <person name="Jun S."/>
            <person name="Lee S.J."/>
            <person name="Kim Y."/>
            <person name="Won Y.J."/>
        </authorList>
    </citation>
    <scope>NUCLEOTIDE SEQUENCE [LARGE SCALE GENOMIC DNA]</scope>
    <source>
        <strain evidence="1">Wonlab-2016</strain>
    </source>
</reference>
<evidence type="ECO:0000313" key="1">
    <source>
        <dbReference type="EMBL" id="KAK7479640.1"/>
    </source>
</evidence>
<proteinExistence type="predicted"/>
<evidence type="ECO:0000313" key="2">
    <source>
        <dbReference type="Proteomes" id="UP001519460"/>
    </source>
</evidence>
<keyword evidence="2" id="KW-1185">Reference proteome</keyword>
<dbReference type="AlphaFoldDB" id="A0ABD0JY58"/>
<gene>
    <name evidence="1" type="ORF">BaRGS_00029106</name>
</gene>
<protein>
    <submittedName>
        <fullName evidence="1">Uncharacterized protein</fullName>
    </submittedName>
</protein>
<name>A0ABD0JY58_9CAEN</name>
<sequence length="159" mass="18373">MRDDTWQQTAIDTDWLHVQRVHESGSNDYRADSDTAHLIRLRGRHSVIARVDQALNTSPMRHFCQPAPTKPNRAKNTGTKMAGHTLTDQLAYFSFSLSDLLKRLLIAGTLMSTEWALRFYMNVNIFSGSVQTRETPKRAGKAITRWRKKWRNGEWKLCL</sequence>
<dbReference type="Proteomes" id="UP001519460">
    <property type="component" value="Unassembled WGS sequence"/>
</dbReference>
<organism evidence="1 2">
    <name type="scientific">Batillaria attramentaria</name>
    <dbReference type="NCBI Taxonomy" id="370345"/>
    <lineage>
        <taxon>Eukaryota</taxon>
        <taxon>Metazoa</taxon>
        <taxon>Spiralia</taxon>
        <taxon>Lophotrochozoa</taxon>
        <taxon>Mollusca</taxon>
        <taxon>Gastropoda</taxon>
        <taxon>Caenogastropoda</taxon>
        <taxon>Sorbeoconcha</taxon>
        <taxon>Cerithioidea</taxon>
        <taxon>Batillariidae</taxon>
        <taxon>Batillaria</taxon>
    </lineage>
</organism>